<dbReference type="AlphaFoldDB" id="A0A1V9XH40"/>
<proteinExistence type="predicted"/>
<dbReference type="EMBL" id="MNPL01011257">
    <property type="protein sequence ID" value="OQR72682.1"/>
    <property type="molecule type" value="Genomic_DNA"/>
</dbReference>
<sequence length="73" mass="7276">MSSNVAGRPTFQLNISVGSAGLPDVVPPASGSAASASDTAPLAAPPAAPMSDNPLHLSNDVLMKFQRISADTS</sequence>
<evidence type="ECO:0000313" key="2">
    <source>
        <dbReference type="EMBL" id="OQR72682.1"/>
    </source>
</evidence>
<accession>A0A1V9XH40</accession>
<evidence type="ECO:0000256" key="1">
    <source>
        <dbReference type="SAM" id="MobiDB-lite"/>
    </source>
</evidence>
<evidence type="ECO:0000313" key="3">
    <source>
        <dbReference type="Proteomes" id="UP000192247"/>
    </source>
</evidence>
<dbReference type="Proteomes" id="UP000192247">
    <property type="component" value="Unassembled WGS sequence"/>
</dbReference>
<dbReference type="InParanoid" id="A0A1V9XH40"/>
<reference evidence="2 3" key="1">
    <citation type="journal article" date="2017" name="Gigascience">
        <title>Draft genome of the honey bee ectoparasitic mite, Tropilaelaps mercedesae, is shaped by the parasitic life history.</title>
        <authorList>
            <person name="Dong X."/>
            <person name="Armstrong S.D."/>
            <person name="Xia D."/>
            <person name="Makepeace B.L."/>
            <person name="Darby A.C."/>
            <person name="Kadowaki T."/>
        </authorList>
    </citation>
    <scope>NUCLEOTIDE SEQUENCE [LARGE SCALE GENOMIC DNA]</scope>
    <source>
        <strain evidence="2">Wuxi-XJTLU</strain>
    </source>
</reference>
<feature type="region of interest" description="Disordered" evidence="1">
    <location>
        <begin position="22"/>
        <end position="55"/>
    </location>
</feature>
<organism evidence="2 3">
    <name type="scientific">Tropilaelaps mercedesae</name>
    <dbReference type="NCBI Taxonomy" id="418985"/>
    <lineage>
        <taxon>Eukaryota</taxon>
        <taxon>Metazoa</taxon>
        <taxon>Ecdysozoa</taxon>
        <taxon>Arthropoda</taxon>
        <taxon>Chelicerata</taxon>
        <taxon>Arachnida</taxon>
        <taxon>Acari</taxon>
        <taxon>Parasitiformes</taxon>
        <taxon>Mesostigmata</taxon>
        <taxon>Gamasina</taxon>
        <taxon>Dermanyssoidea</taxon>
        <taxon>Laelapidae</taxon>
        <taxon>Tropilaelaps</taxon>
    </lineage>
</organism>
<name>A0A1V9XH40_9ACAR</name>
<gene>
    <name evidence="2" type="ORF">BIW11_03731</name>
</gene>
<keyword evidence="3" id="KW-1185">Reference proteome</keyword>
<protein>
    <submittedName>
        <fullName evidence="2">Uncharacterized protein</fullName>
    </submittedName>
</protein>
<comment type="caution">
    <text evidence="2">The sequence shown here is derived from an EMBL/GenBank/DDBJ whole genome shotgun (WGS) entry which is preliminary data.</text>
</comment>
<feature type="compositionally biased region" description="Low complexity" evidence="1">
    <location>
        <begin position="23"/>
        <end position="42"/>
    </location>
</feature>